<name>A0A7X0U6I4_9ACTN</name>
<comment type="caution">
    <text evidence="3">The sequence shown here is derived from an EMBL/GenBank/DDBJ whole genome shotgun (WGS) entry which is preliminary data.</text>
</comment>
<keyword evidence="2" id="KW-0812">Transmembrane</keyword>
<evidence type="ECO:0000256" key="1">
    <source>
        <dbReference type="SAM" id="MobiDB-lite"/>
    </source>
</evidence>
<feature type="transmembrane region" description="Helical" evidence="2">
    <location>
        <begin position="51"/>
        <end position="73"/>
    </location>
</feature>
<protein>
    <submittedName>
        <fullName evidence="3">Uncharacterized protein</fullName>
    </submittedName>
</protein>
<feature type="transmembrane region" description="Helical" evidence="2">
    <location>
        <begin position="85"/>
        <end position="109"/>
    </location>
</feature>
<dbReference type="EMBL" id="JACHMI010000001">
    <property type="protein sequence ID" value="MBB6556679.1"/>
    <property type="molecule type" value="Genomic_DNA"/>
</dbReference>
<evidence type="ECO:0000256" key="2">
    <source>
        <dbReference type="SAM" id="Phobius"/>
    </source>
</evidence>
<dbReference type="RefSeq" id="WP_185111127.1">
    <property type="nucleotide sequence ID" value="NZ_JACHMI010000001.1"/>
</dbReference>
<proteinExistence type="predicted"/>
<keyword evidence="2" id="KW-1133">Transmembrane helix</keyword>
<keyword evidence="4" id="KW-1185">Reference proteome</keyword>
<dbReference type="Proteomes" id="UP000565579">
    <property type="component" value="Unassembled WGS sequence"/>
</dbReference>
<evidence type="ECO:0000313" key="4">
    <source>
        <dbReference type="Proteomes" id="UP000565579"/>
    </source>
</evidence>
<feature type="region of interest" description="Disordered" evidence="1">
    <location>
        <begin position="131"/>
        <end position="181"/>
    </location>
</feature>
<dbReference type="AlphaFoldDB" id="A0A7X0U6I4"/>
<keyword evidence="2" id="KW-0472">Membrane</keyword>
<organism evidence="3 4">
    <name type="scientific">Nonomuraea rubra</name>
    <dbReference type="NCBI Taxonomy" id="46180"/>
    <lineage>
        <taxon>Bacteria</taxon>
        <taxon>Bacillati</taxon>
        <taxon>Actinomycetota</taxon>
        <taxon>Actinomycetes</taxon>
        <taxon>Streptosporangiales</taxon>
        <taxon>Streptosporangiaceae</taxon>
        <taxon>Nonomuraea</taxon>
    </lineage>
</organism>
<accession>A0A7X0U6I4</accession>
<sequence length="181" mass="19590">MGGWMGFLAGDIPYWLPAAALIPGRLRRCGRLRMVWIDPASTPAIRDLCRFYAFVAGGLAVTVLVFEVLAAVYARWQQSEVAANVVIALPVLTVVVALYVGVWPFVVIARLVRDHLDHLLDPVRAQMRRPPAALLTTPGSPRQQGAGPVSRYGCSTDRMFPEGSVNQAIAGPSPLAMPRSS</sequence>
<reference evidence="3 4" key="1">
    <citation type="submission" date="2020-08" db="EMBL/GenBank/DDBJ databases">
        <title>Sequencing the genomes of 1000 actinobacteria strains.</title>
        <authorList>
            <person name="Klenk H.-P."/>
        </authorList>
    </citation>
    <scope>NUCLEOTIDE SEQUENCE [LARGE SCALE GENOMIC DNA]</scope>
    <source>
        <strain evidence="3 4">DSM 43768</strain>
    </source>
</reference>
<evidence type="ECO:0000313" key="3">
    <source>
        <dbReference type="EMBL" id="MBB6556679.1"/>
    </source>
</evidence>
<gene>
    <name evidence="3" type="ORF">HD593_011474</name>
</gene>